<organism evidence="3 4">
    <name type="scientific">Diploptera punctata</name>
    <name type="common">Pacific beetle cockroach</name>
    <dbReference type="NCBI Taxonomy" id="6984"/>
    <lineage>
        <taxon>Eukaryota</taxon>
        <taxon>Metazoa</taxon>
        <taxon>Ecdysozoa</taxon>
        <taxon>Arthropoda</taxon>
        <taxon>Hexapoda</taxon>
        <taxon>Insecta</taxon>
        <taxon>Pterygota</taxon>
        <taxon>Neoptera</taxon>
        <taxon>Polyneoptera</taxon>
        <taxon>Dictyoptera</taxon>
        <taxon>Blattodea</taxon>
        <taxon>Blaberoidea</taxon>
        <taxon>Blaberidae</taxon>
        <taxon>Diplopterinae</taxon>
        <taxon>Diploptera</taxon>
    </lineage>
</organism>
<dbReference type="GO" id="GO:0005759">
    <property type="term" value="C:mitochondrial matrix"/>
    <property type="evidence" value="ECO:0007669"/>
    <property type="project" value="TreeGrafter"/>
</dbReference>
<dbReference type="PANTHER" id="PTHR15437:SF7">
    <property type="entry name" value="TRANSCRIPTION TERMINATION FACTOR 5, MITOCHONDRIAL"/>
    <property type="match status" value="1"/>
</dbReference>
<accession>A0AAD8EA65</accession>
<dbReference type="GO" id="GO:0006393">
    <property type="term" value="P:termination of mitochondrial transcription"/>
    <property type="evidence" value="ECO:0007669"/>
    <property type="project" value="TreeGrafter"/>
</dbReference>
<name>A0AAD8EA65_DIPPU</name>
<protein>
    <recommendedName>
        <fullName evidence="5">Mitochondrial transcription termination factor</fullName>
    </recommendedName>
</protein>
<evidence type="ECO:0000313" key="3">
    <source>
        <dbReference type="EMBL" id="KAJ9582566.1"/>
    </source>
</evidence>
<gene>
    <name evidence="3" type="ORF">L9F63_003124</name>
</gene>
<reference evidence="3" key="1">
    <citation type="journal article" date="2023" name="IScience">
        <title>Live-bearing cockroach genome reveals convergent evolutionary mechanisms linked to viviparity in insects and beyond.</title>
        <authorList>
            <person name="Fouks B."/>
            <person name="Harrison M.C."/>
            <person name="Mikhailova A.A."/>
            <person name="Marchal E."/>
            <person name="English S."/>
            <person name="Carruthers M."/>
            <person name="Jennings E.C."/>
            <person name="Chiamaka E.L."/>
            <person name="Frigard R.A."/>
            <person name="Pippel M."/>
            <person name="Attardo G.M."/>
            <person name="Benoit J.B."/>
            <person name="Bornberg-Bauer E."/>
            <person name="Tobe S.S."/>
        </authorList>
    </citation>
    <scope>NUCLEOTIDE SEQUENCE</scope>
    <source>
        <strain evidence="3">Stay&amp;Tobe</strain>
    </source>
</reference>
<dbReference type="Gene3D" id="1.25.70.10">
    <property type="entry name" value="Transcription termination factor 3, mitochondrial"/>
    <property type="match status" value="2"/>
</dbReference>
<feature type="non-terminal residue" evidence="3">
    <location>
        <position position="1"/>
    </location>
</feature>
<keyword evidence="4" id="KW-1185">Reference proteome</keyword>
<evidence type="ECO:0000256" key="2">
    <source>
        <dbReference type="ARBA" id="ARBA00022946"/>
    </source>
</evidence>
<sequence>RYGITKDDLFEHPRVLSIPAVTVENRAMLLKEIGFTSVRPNHLTRFVVLMHKRVKLCKTYGYISNDIEVHKNIFTHLKNPPPPLELSNYEDLDLLKVYLAAQSHYLCWRLEMSKEELASLMNIYPRFKHRSFRLMESSMNILEEELGFTKDKIKRNGFLIHCYPQNILDMIREVQFLGGMEIKEVLKKHPKIMMMPLDTVLKTDTYLKDFGISNEAIQKCPDVYTLSCETVNERLQALQSVPEFMALIKNPRILRLLHYQRKAFSRLSQLEKMKIKCVSLNLLQSSQLMFDKFLSSGYEKFCNTDVLIFLSKELNCEKKKLKKSLSKNQFWCNIPLVSVHETLNLLRSKGFTEEQILSNVQILLYSSKQVKRQLEEFLYHPEVNKELSRQMVLRNDDKIEFSNQQKLALCLYFMERDHHFSGD</sequence>
<comment type="similarity">
    <text evidence="1">Belongs to the mTERF family.</text>
</comment>
<dbReference type="Pfam" id="PF02536">
    <property type="entry name" value="mTERF"/>
    <property type="match status" value="1"/>
</dbReference>
<feature type="non-terminal residue" evidence="3">
    <location>
        <position position="423"/>
    </location>
</feature>
<reference evidence="3" key="2">
    <citation type="submission" date="2023-05" db="EMBL/GenBank/DDBJ databases">
        <authorList>
            <person name="Fouks B."/>
        </authorList>
    </citation>
    <scope>NUCLEOTIDE SEQUENCE</scope>
    <source>
        <strain evidence="3">Stay&amp;Tobe</strain>
        <tissue evidence="3">Testes</tissue>
    </source>
</reference>
<comment type="caution">
    <text evidence="3">The sequence shown here is derived from an EMBL/GenBank/DDBJ whole genome shotgun (WGS) entry which is preliminary data.</text>
</comment>
<dbReference type="GO" id="GO:0003676">
    <property type="term" value="F:nucleic acid binding"/>
    <property type="evidence" value="ECO:0007669"/>
    <property type="project" value="InterPro"/>
</dbReference>
<dbReference type="AlphaFoldDB" id="A0AAD8EA65"/>
<dbReference type="EMBL" id="JASPKZ010007795">
    <property type="protein sequence ID" value="KAJ9582566.1"/>
    <property type="molecule type" value="Genomic_DNA"/>
</dbReference>
<dbReference type="InterPro" id="IPR038538">
    <property type="entry name" value="MTERF_sf"/>
</dbReference>
<keyword evidence="2" id="KW-0809">Transit peptide</keyword>
<dbReference type="SMART" id="SM00733">
    <property type="entry name" value="Mterf"/>
    <property type="match status" value="5"/>
</dbReference>
<evidence type="ECO:0008006" key="5">
    <source>
        <dbReference type="Google" id="ProtNLM"/>
    </source>
</evidence>
<evidence type="ECO:0000256" key="1">
    <source>
        <dbReference type="ARBA" id="ARBA00007692"/>
    </source>
</evidence>
<dbReference type="InterPro" id="IPR003690">
    <property type="entry name" value="MTERF"/>
</dbReference>
<evidence type="ECO:0000313" key="4">
    <source>
        <dbReference type="Proteomes" id="UP001233999"/>
    </source>
</evidence>
<dbReference type="Proteomes" id="UP001233999">
    <property type="component" value="Unassembled WGS sequence"/>
</dbReference>
<dbReference type="PANTHER" id="PTHR15437">
    <property type="entry name" value="TRANSCRIPTION TERMINATION FACTOR, MITOCHONDRIAL"/>
    <property type="match status" value="1"/>
</dbReference>
<proteinExistence type="inferred from homology"/>